<dbReference type="InterPro" id="IPR001828">
    <property type="entry name" value="ANF_lig-bd_rcpt"/>
</dbReference>
<protein>
    <recommendedName>
        <fullName evidence="6">Receptor ligand binding region domain-containing protein</fullName>
    </recommendedName>
</protein>
<keyword evidence="5" id="KW-0732">Signal</keyword>
<evidence type="ECO:0000256" key="2">
    <source>
        <dbReference type="ARBA" id="ARBA00022692"/>
    </source>
</evidence>
<gene>
    <name evidence="7" type="ORF">L3X38_039616</name>
</gene>
<dbReference type="Proteomes" id="UP001054821">
    <property type="component" value="Chromosome 7"/>
</dbReference>
<dbReference type="Pfam" id="PF01094">
    <property type="entry name" value="ANF_receptor"/>
    <property type="match status" value="1"/>
</dbReference>
<dbReference type="AlphaFoldDB" id="A0AAD4V7T8"/>
<evidence type="ECO:0000256" key="3">
    <source>
        <dbReference type="ARBA" id="ARBA00022989"/>
    </source>
</evidence>
<comment type="caution">
    <text evidence="7">The sequence shown here is derived from an EMBL/GenBank/DDBJ whole genome shotgun (WGS) entry which is preliminary data.</text>
</comment>
<organism evidence="7 8">
    <name type="scientific">Prunus dulcis</name>
    <name type="common">Almond</name>
    <name type="synonym">Amygdalus dulcis</name>
    <dbReference type="NCBI Taxonomy" id="3755"/>
    <lineage>
        <taxon>Eukaryota</taxon>
        <taxon>Viridiplantae</taxon>
        <taxon>Streptophyta</taxon>
        <taxon>Embryophyta</taxon>
        <taxon>Tracheophyta</taxon>
        <taxon>Spermatophyta</taxon>
        <taxon>Magnoliopsida</taxon>
        <taxon>eudicotyledons</taxon>
        <taxon>Gunneridae</taxon>
        <taxon>Pentapetalae</taxon>
        <taxon>rosids</taxon>
        <taxon>fabids</taxon>
        <taxon>Rosales</taxon>
        <taxon>Rosaceae</taxon>
        <taxon>Amygdaloideae</taxon>
        <taxon>Amygdaleae</taxon>
        <taxon>Prunus</taxon>
    </lineage>
</organism>
<evidence type="ECO:0000256" key="1">
    <source>
        <dbReference type="ARBA" id="ARBA00004370"/>
    </source>
</evidence>
<reference evidence="7 8" key="1">
    <citation type="journal article" date="2022" name="G3 (Bethesda)">
        <title>Whole-genome sequence and methylome profiling of the almond [Prunus dulcis (Mill.) D.A. Webb] cultivar 'Nonpareil'.</title>
        <authorList>
            <person name="D'Amico-Willman K.M."/>
            <person name="Ouma W.Z."/>
            <person name="Meulia T."/>
            <person name="Sideli G.M."/>
            <person name="Gradziel T.M."/>
            <person name="Fresnedo-Ramirez J."/>
        </authorList>
    </citation>
    <scope>NUCLEOTIDE SEQUENCE [LARGE SCALE GENOMIC DNA]</scope>
    <source>
        <strain evidence="7">Clone GOH B32 T37-40</strain>
    </source>
</reference>
<dbReference type="PANTHER" id="PTHR34836:SF7">
    <property type="entry name" value="RECEPTOR LIGAND BINDING REGION DOMAIN-CONTAINING PROTEIN"/>
    <property type="match status" value="1"/>
</dbReference>
<dbReference type="PANTHER" id="PTHR34836">
    <property type="entry name" value="OS06G0188250 PROTEIN"/>
    <property type="match status" value="1"/>
</dbReference>
<sequence>MNKALLLMLFMVFYNGASSNGLGVVEDVNSDPEILNGTRLTLQMQNTKSSDFLGIIEALQFMENDTVSIIGPQFSATARVISHIADELKVPLLSFAATDPTLSPT</sequence>
<feature type="signal peptide" evidence="5">
    <location>
        <begin position="1"/>
        <end position="19"/>
    </location>
</feature>
<name>A0AAD4V7T8_PRUDU</name>
<dbReference type="Gene3D" id="3.40.50.2300">
    <property type="match status" value="1"/>
</dbReference>
<evidence type="ECO:0000313" key="8">
    <source>
        <dbReference type="Proteomes" id="UP001054821"/>
    </source>
</evidence>
<accession>A0AAD4V7T8</accession>
<evidence type="ECO:0000256" key="5">
    <source>
        <dbReference type="SAM" id="SignalP"/>
    </source>
</evidence>
<keyword evidence="3" id="KW-1133">Transmembrane helix</keyword>
<dbReference type="InterPro" id="IPR028082">
    <property type="entry name" value="Peripla_BP_I"/>
</dbReference>
<feature type="chain" id="PRO_5042057016" description="Receptor ligand binding region domain-containing protein" evidence="5">
    <location>
        <begin position="20"/>
        <end position="105"/>
    </location>
</feature>
<comment type="subcellular location">
    <subcellularLocation>
        <location evidence="1">Membrane</location>
    </subcellularLocation>
</comment>
<feature type="domain" description="Receptor ligand binding region" evidence="6">
    <location>
        <begin position="25"/>
        <end position="104"/>
    </location>
</feature>
<evidence type="ECO:0000313" key="7">
    <source>
        <dbReference type="EMBL" id="KAI5319908.1"/>
    </source>
</evidence>
<evidence type="ECO:0000256" key="4">
    <source>
        <dbReference type="ARBA" id="ARBA00023136"/>
    </source>
</evidence>
<proteinExistence type="predicted"/>
<keyword evidence="4" id="KW-0472">Membrane</keyword>
<evidence type="ECO:0000259" key="6">
    <source>
        <dbReference type="Pfam" id="PF01094"/>
    </source>
</evidence>
<dbReference type="GO" id="GO:0016020">
    <property type="term" value="C:membrane"/>
    <property type="evidence" value="ECO:0007669"/>
    <property type="project" value="UniProtKB-SubCell"/>
</dbReference>
<keyword evidence="8" id="KW-1185">Reference proteome</keyword>
<keyword evidence="2" id="KW-0812">Transmembrane</keyword>
<dbReference type="SUPFAM" id="SSF53822">
    <property type="entry name" value="Periplasmic binding protein-like I"/>
    <property type="match status" value="1"/>
</dbReference>
<dbReference type="EMBL" id="JAJFAZ020000007">
    <property type="protein sequence ID" value="KAI5319908.1"/>
    <property type="molecule type" value="Genomic_DNA"/>
</dbReference>
<dbReference type="InterPro" id="IPR015683">
    <property type="entry name" value="Ionotropic_Glu_rcpt"/>
</dbReference>